<evidence type="ECO:0000313" key="3">
    <source>
        <dbReference type="Proteomes" id="UP000054495"/>
    </source>
</evidence>
<dbReference type="AlphaFoldDB" id="A0A0D6M584"/>
<evidence type="ECO:0000259" key="1">
    <source>
        <dbReference type="Pfam" id="PF00024"/>
    </source>
</evidence>
<reference evidence="2 3" key="1">
    <citation type="submission" date="2013-05" db="EMBL/GenBank/DDBJ databases">
        <title>Draft genome of the parasitic nematode Anyclostoma ceylanicum.</title>
        <authorList>
            <person name="Mitreva M."/>
        </authorList>
    </citation>
    <scope>NUCLEOTIDE SEQUENCE [LARGE SCALE GENOMIC DNA]</scope>
</reference>
<dbReference type="SUPFAM" id="SSF57414">
    <property type="entry name" value="Hairpin loop containing domain-like"/>
    <property type="match status" value="1"/>
</dbReference>
<gene>
    <name evidence="2" type="ORF">ANCCEY_02192</name>
</gene>
<keyword evidence="3" id="KW-1185">Reference proteome</keyword>
<dbReference type="InterPro" id="IPR003609">
    <property type="entry name" value="Pan_app"/>
</dbReference>
<proteinExistence type="predicted"/>
<dbReference type="Proteomes" id="UP000054495">
    <property type="component" value="Unassembled WGS sequence"/>
</dbReference>
<dbReference type="Gene3D" id="3.50.4.10">
    <property type="entry name" value="Hepatocyte Growth Factor"/>
    <property type="match status" value="1"/>
</dbReference>
<organism evidence="2 3">
    <name type="scientific">Ancylostoma ceylanicum</name>
    <dbReference type="NCBI Taxonomy" id="53326"/>
    <lineage>
        <taxon>Eukaryota</taxon>
        <taxon>Metazoa</taxon>
        <taxon>Ecdysozoa</taxon>
        <taxon>Nematoda</taxon>
        <taxon>Chromadorea</taxon>
        <taxon>Rhabditida</taxon>
        <taxon>Rhabditina</taxon>
        <taxon>Rhabditomorpha</taxon>
        <taxon>Strongyloidea</taxon>
        <taxon>Ancylostomatidae</taxon>
        <taxon>Ancylostomatinae</taxon>
        <taxon>Ancylostoma</taxon>
    </lineage>
</organism>
<feature type="domain" description="Apple" evidence="1">
    <location>
        <begin position="3"/>
        <end position="50"/>
    </location>
</feature>
<name>A0A0D6M584_9BILA</name>
<dbReference type="Pfam" id="PF00024">
    <property type="entry name" value="PAN_1"/>
    <property type="match status" value="1"/>
</dbReference>
<accession>A0A0D6M584</accession>
<sequence>MFRNKVDEKRTLSSVTQCEELCLTQPTMCKTAQYDMDKSICEIFSAPPLLGSDTQKTSTPPDIFLTYTTL</sequence>
<evidence type="ECO:0000313" key="2">
    <source>
        <dbReference type="EMBL" id="EPB78673.1"/>
    </source>
</evidence>
<protein>
    <recommendedName>
        <fullName evidence="1">Apple domain-containing protein</fullName>
    </recommendedName>
</protein>
<dbReference type="EMBL" id="KE124807">
    <property type="protein sequence ID" value="EPB78673.1"/>
    <property type="molecule type" value="Genomic_DNA"/>
</dbReference>